<dbReference type="PANTHER" id="PTHR44019">
    <property type="entry name" value="WD REPEAT-CONTAINING PROTEIN 55"/>
    <property type="match status" value="1"/>
</dbReference>
<reference evidence="4" key="1">
    <citation type="submission" date="2021-01" db="EMBL/GenBank/DDBJ databases">
        <authorList>
            <person name="Corre E."/>
            <person name="Pelletier E."/>
            <person name="Niang G."/>
            <person name="Scheremetjew M."/>
            <person name="Finn R."/>
            <person name="Kale V."/>
            <person name="Holt S."/>
            <person name="Cochrane G."/>
            <person name="Meng A."/>
            <person name="Brown T."/>
            <person name="Cohen L."/>
        </authorList>
    </citation>
    <scope>NUCLEOTIDE SEQUENCE</scope>
    <source>
        <strain evidence="4">SAG 11-49</strain>
    </source>
</reference>
<dbReference type="InterPro" id="IPR015943">
    <property type="entry name" value="WD40/YVTN_repeat-like_dom_sf"/>
</dbReference>
<keyword evidence="2" id="KW-0677">Repeat</keyword>
<dbReference type="EMBL" id="HBFB01020885">
    <property type="protein sequence ID" value="CAD8684342.1"/>
    <property type="molecule type" value="Transcribed_RNA"/>
</dbReference>
<proteinExistence type="predicted"/>
<dbReference type="InterPro" id="IPR001680">
    <property type="entry name" value="WD40_rpt"/>
</dbReference>
<dbReference type="InterPro" id="IPR036322">
    <property type="entry name" value="WD40_repeat_dom_sf"/>
</dbReference>
<evidence type="ECO:0000256" key="1">
    <source>
        <dbReference type="ARBA" id="ARBA00022574"/>
    </source>
</evidence>
<dbReference type="InterPro" id="IPR050505">
    <property type="entry name" value="WDR55/POC1"/>
</dbReference>
<dbReference type="SMART" id="SM00320">
    <property type="entry name" value="WD40"/>
    <property type="match status" value="5"/>
</dbReference>
<evidence type="ECO:0000256" key="3">
    <source>
        <dbReference type="SAM" id="MobiDB-lite"/>
    </source>
</evidence>
<sequence length="438" mass="46889">MMDADKIALVFVQQWLFENGHKDALEALEKSTNFIYDDSKLVKSSQLMQLVWKYMEETISANEDAAEDAGKRAEDEAMLRGGSEDYLTEVTHNLSGQHGTANVVCVRVVPGEERVITGAGDGFVRSISFSGDVQWAAGVGSGGVLCMELQPPPSTSGSSESSAPAMAVDADSGSASSHGQVPMVAAGSMDGTLSLVHSGTGRLLGSDKSHAKYLVRVVWSGDGKHVISCSHDQTVAVHRVVVQAVDGDDLVSASVSTVKRVDYAAAVQDAVVLHDGVTLVVAIRGTNYLRVLDLADLDAPEQLVNINASGDDHVSFFARHLVPSPCGRFLLVSTDTGRMMVMRTAPRGGAWSHCPYPFFSLATQQFHQFTAAWHKDSFYVYAGAAGGQVWVYHVGSGKVVAKLPVHQVNVRDMHMDVGRSILATCSFDKTVKLLVGKH</sequence>
<dbReference type="PANTHER" id="PTHR44019:SF8">
    <property type="entry name" value="POC1 CENTRIOLAR PROTEIN HOMOLOG"/>
    <property type="match status" value="1"/>
</dbReference>
<dbReference type="Pfam" id="PF00400">
    <property type="entry name" value="WD40"/>
    <property type="match status" value="2"/>
</dbReference>
<organism evidence="4">
    <name type="scientific">Chlamydomonas leiostraca</name>
    <dbReference type="NCBI Taxonomy" id="1034604"/>
    <lineage>
        <taxon>Eukaryota</taxon>
        <taxon>Viridiplantae</taxon>
        <taxon>Chlorophyta</taxon>
        <taxon>core chlorophytes</taxon>
        <taxon>Chlorophyceae</taxon>
        <taxon>CS clade</taxon>
        <taxon>Chlamydomonadales</taxon>
        <taxon>Chlamydomonadaceae</taxon>
        <taxon>Chlamydomonas</taxon>
    </lineage>
</organism>
<keyword evidence="1" id="KW-0853">WD repeat</keyword>
<dbReference type="SUPFAM" id="SSF50978">
    <property type="entry name" value="WD40 repeat-like"/>
    <property type="match status" value="1"/>
</dbReference>
<name>A0A7S0RQ89_9CHLO</name>
<feature type="compositionally biased region" description="Low complexity" evidence="3">
    <location>
        <begin position="155"/>
        <end position="164"/>
    </location>
</feature>
<dbReference type="Gene3D" id="2.130.10.10">
    <property type="entry name" value="YVTN repeat-like/Quinoprotein amine dehydrogenase"/>
    <property type="match status" value="2"/>
</dbReference>
<accession>A0A7S0RQ89</accession>
<dbReference type="AlphaFoldDB" id="A0A7S0RQ89"/>
<gene>
    <name evidence="4" type="ORF">CLEI1391_LOCUS11723</name>
</gene>
<evidence type="ECO:0008006" key="5">
    <source>
        <dbReference type="Google" id="ProtNLM"/>
    </source>
</evidence>
<feature type="region of interest" description="Disordered" evidence="3">
    <location>
        <begin position="151"/>
        <end position="178"/>
    </location>
</feature>
<evidence type="ECO:0000256" key="2">
    <source>
        <dbReference type="ARBA" id="ARBA00022737"/>
    </source>
</evidence>
<protein>
    <recommendedName>
        <fullName evidence="5">LisH domain-containing protein</fullName>
    </recommendedName>
</protein>
<evidence type="ECO:0000313" key="4">
    <source>
        <dbReference type="EMBL" id="CAD8684342.1"/>
    </source>
</evidence>